<gene>
    <name evidence="1" type="ORF">Lepil_3657</name>
</gene>
<organism evidence="1 2">
    <name type="scientific">Leptonema illini DSM 21528</name>
    <dbReference type="NCBI Taxonomy" id="929563"/>
    <lineage>
        <taxon>Bacteria</taxon>
        <taxon>Pseudomonadati</taxon>
        <taxon>Spirochaetota</taxon>
        <taxon>Spirochaetia</taxon>
        <taxon>Leptospirales</taxon>
        <taxon>Leptospiraceae</taxon>
        <taxon>Leptonema</taxon>
    </lineage>
</organism>
<evidence type="ECO:0000313" key="1">
    <source>
        <dbReference type="EMBL" id="EHQ08314.1"/>
    </source>
</evidence>
<dbReference type="RefSeq" id="WP_002774870.1">
    <property type="nucleotide sequence ID" value="NZ_JH597773.1"/>
</dbReference>
<dbReference type="NCBIfam" id="NF047505">
    <property type="entry name" value="LIC_10177_fam"/>
    <property type="match status" value="1"/>
</dbReference>
<proteinExistence type="predicted"/>
<dbReference type="STRING" id="183.GCA_002009735_02090"/>
<protein>
    <submittedName>
        <fullName evidence="1">Uncharacterized protein</fullName>
    </submittedName>
</protein>
<reference evidence="1 2" key="1">
    <citation type="submission" date="2011-10" db="EMBL/GenBank/DDBJ databases">
        <title>The Improved High-Quality Draft genome of Leptonema illini DSM 21528.</title>
        <authorList>
            <consortium name="US DOE Joint Genome Institute (JGI-PGF)"/>
            <person name="Lucas S."/>
            <person name="Copeland A."/>
            <person name="Lapidus A."/>
            <person name="Glavina del Rio T."/>
            <person name="Dalin E."/>
            <person name="Tice H."/>
            <person name="Bruce D."/>
            <person name="Goodwin L."/>
            <person name="Pitluck S."/>
            <person name="Peters L."/>
            <person name="Mikhailova N."/>
            <person name="Held B."/>
            <person name="Kyrpides N."/>
            <person name="Mavromatis K."/>
            <person name="Ivanova N."/>
            <person name="Markowitz V."/>
            <person name="Cheng J.-F."/>
            <person name="Hugenholtz P."/>
            <person name="Woyke T."/>
            <person name="Wu D."/>
            <person name="Gronow S."/>
            <person name="Wellnitz S."/>
            <person name="Brambilla E.-M."/>
            <person name="Klenk H.-P."/>
            <person name="Eisen J.A."/>
        </authorList>
    </citation>
    <scope>NUCLEOTIDE SEQUENCE [LARGE SCALE GENOMIC DNA]</scope>
    <source>
        <strain evidence="1 2">DSM 21528</strain>
    </source>
</reference>
<dbReference type="HOGENOM" id="CLU_1813425_0_0_12"/>
<dbReference type="AlphaFoldDB" id="H2CL63"/>
<keyword evidence="2" id="KW-1185">Reference proteome</keyword>
<dbReference type="Proteomes" id="UP000005737">
    <property type="component" value="Unassembled WGS sequence"/>
</dbReference>
<sequence length="142" mass="15749">MDATNAYKQVGGIEAAINQLSPIESTIDDVWIEQNQEALDELKAVYEDKGGIHVIEVGDSHCICRVPAREIMSRIAKKAQISKAADPLAQDLELFRLCLLFPRFESETVQRWLRDAPGLPTAVSVELMKIAKVTVEATSKKL</sequence>
<evidence type="ECO:0000313" key="2">
    <source>
        <dbReference type="Proteomes" id="UP000005737"/>
    </source>
</evidence>
<accession>H2CL63</accession>
<name>H2CL63_9LEPT</name>
<dbReference type="EMBL" id="JH597773">
    <property type="protein sequence ID" value="EHQ08314.1"/>
    <property type="molecule type" value="Genomic_DNA"/>
</dbReference>